<feature type="compositionally biased region" description="Acidic residues" evidence="1">
    <location>
        <begin position="613"/>
        <end position="630"/>
    </location>
</feature>
<dbReference type="AlphaFoldDB" id="A0AAJ4XKL7"/>
<feature type="compositionally biased region" description="Basic and acidic residues" evidence="1">
    <location>
        <begin position="529"/>
        <end position="544"/>
    </location>
</feature>
<dbReference type="Proteomes" id="UP001294444">
    <property type="component" value="Unassembled WGS sequence"/>
</dbReference>
<organism evidence="2 3">
    <name type="scientific">Melanopsichium pennsylvanicum</name>
    <dbReference type="NCBI Taxonomy" id="63383"/>
    <lineage>
        <taxon>Eukaryota</taxon>
        <taxon>Fungi</taxon>
        <taxon>Dikarya</taxon>
        <taxon>Basidiomycota</taxon>
        <taxon>Ustilaginomycotina</taxon>
        <taxon>Ustilaginomycetes</taxon>
        <taxon>Ustilaginales</taxon>
        <taxon>Ustilaginaceae</taxon>
        <taxon>Melanopsichium</taxon>
    </lineage>
</organism>
<feature type="region of interest" description="Disordered" evidence="1">
    <location>
        <begin position="362"/>
        <end position="386"/>
    </location>
</feature>
<keyword evidence="3" id="KW-1185">Reference proteome</keyword>
<feature type="compositionally biased region" description="Low complexity" evidence="1">
    <location>
        <begin position="585"/>
        <end position="595"/>
    </location>
</feature>
<feature type="region of interest" description="Disordered" evidence="1">
    <location>
        <begin position="1"/>
        <end position="36"/>
    </location>
</feature>
<feature type="compositionally biased region" description="Polar residues" evidence="1">
    <location>
        <begin position="764"/>
        <end position="775"/>
    </location>
</feature>
<gene>
    <name evidence="2" type="ORF">MEPE_02968</name>
</gene>
<feature type="compositionally biased region" description="Polar residues" evidence="1">
    <location>
        <begin position="289"/>
        <end position="304"/>
    </location>
</feature>
<evidence type="ECO:0000313" key="3">
    <source>
        <dbReference type="Proteomes" id="UP001294444"/>
    </source>
</evidence>
<feature type="region of interest" description="Disordered" evidence="1">
    <location>
        <begin position="750"/>
        <end position="775"/>
    </location>
</feature>
<feature type="compositionally biased region" description="Polar residues" evidence="1">
    <location>
        <begin position="246"/>
        <end position="256"/>
    </location>
</feature>
<feature type="region of interest" description="Disordered" evidence="1">
    <location>
        <begin position="515"/>
        <end position="635"/>
    </location>
</feature>
<comment type="caution">
    <text evidence="2">The sequence shown here is derived from an EMBL/GenBank/DDBJ whole genome shotgun (WGS) entry which is preliminary data.</text>
</comment>
<sequence>MSFEAEQNDSTGIEDSLDRPSGSRPVTSLFTRPLAQPSTTTSYAFSITPNYSLASFPQQPRNLARRPAPVEPSHAAPSSAPYALPPRIQRPTQRVPQPIHGPPFALTTGSSAGLFGQSVASGAAPEIGASHVDASGSISASFSFAPSRGLEMLSMPQPSRPGSPSRTAVHQLTTPFEGAPHRLSGPTVAPTIAASSASHTFNPPNQPQMLFTPGANLDTAALAVEQSIRQQRIASRSTNEEDSQSRRGVSFSTRIPTNHDAATFTPNQGDGPRYGAPQPPLPPPPHRGISQSRAIPASDNSMSYLGQAPPPRTMRPSYRDASISYSTDASLSRPIPATRLFANHHSQLPHTAASMSSQDLFATPPHAAASDPARRSSESISYSFDPSTSASVSASASASASLSIPEAAQRVRLRKWDGTPTTVPAWLVSGSAEMAVDEVFEYDLVSRFDVAKLIKHHSEGINGQAQEFGDDENQKERESNESKELQSGKGENEMEDVDVLKSILEVQLGLKGLHGWYGHTYRNPRSSQRRSEHISSTNKSEEHQQQQQQQQQGDGRTSRKRRRRDSSTSTSTSTSSCLPPPPAASSPARTASPQSVIDNHYHGQANNFTQSQEDAEDDDDDDDEDDEDQEQNVPIVIYDTFGRARGTIVLPNYTSRGGPCFPLPNPRETFAIRHTAASALMLQSGTMLAAKETRLMQQVDLIKQRYRELESSSNSSSFSSSLNGRTTRLKSERLYSKLKAKRKALDDFRAKQRKSNRKGLQNALLESSTFSSRRF</sequence>
<feature type="compositionally biased region" description="Low complexity" evidence="1">
    <location>
        <begin position="71"/>
        <end position="86"/>
    </location>
</feature>
<feature type="region of interest" description="Disordered" evidence="1">
    <location>
        <begin position="231"/>
        <end position="317"/>
    </location>
</feature>
<feature type="compositionally biased region" description="Pro residues" evidence="1">
    <location>
        <begin position="277"/>
        <end position="286"/>
    </location>
</feature>
<evidence type="ECO:0000313" key="2">
    <source>
        <dbReference type="EMBL" id="SNX84260.1"/>
    </source>
</evidence>
<evidence type="ECO:0000256" key="1">
    <source>
        <dbReference type="SAM" id="MobiDB-lite"/>
    </source>
</evidence>
<dbReference type="EMBL" id="OAPG01000006">
    <property type="protein sequence ID" value="SNX84260.1"/>
    <property type="molecule type" value="Genomic_DNA"/>
</dbReference>
<feature type="compositionally biased region" description="Polar residues" evidence="1">
    <location>
        <begin position="24"/>
        <end position="36"/>
    </location>
</feature>
<feature type="region of interest" description="Disordered" evidence="1">
    <location>
        <begin position="462"/>
        <end position="494"/>
    </location>
</feature>
<protein>
    <submittedName>
        <fullName evidence="2">Uncharacterized protein</fullName>
    </submittedName>
</protein>
<accession>A0AAJ4XKL7</accession>
<feature type="region of interest" description="Disordered" evidence="1">
    <location>
        <begin position="56"/>
        <end position="108"/>
    </location>
</feature>
<proteinExistence type="predicted"/>
<reference evidence="2" key="1">
    <citation type="submission" date="2023-10" db="EMBL/GenBank/DDBJ databases">
        <authorList>
            <person name="Guldener U."/>
        </authorList>
    </citation>
    <scope>NUCLEOTIDE SEQUENCE</scope>
    <source>
        <strain evidence="2">Mp4</strain>
    </source>
</reference>
<feature type="compositionally biased region" description="Basic and acidic residues" evidence="1">
    <location>
        <begin position="472"/>
        <end position="492"/>
    </location>
</feature>
<name>A0AAJ4XKL7_9BASI</name>
<feature type="compositionally biased region" description="Low complexity" evidence="1">
    <location>
        <begin position="567"/>
        <end position="577"/>
    </location>
</feature>